<dbReference type="Proteomes" id="UP000217209">
    <property type="component" value="Chromosome"/>
</dbReference>
<dbReference type="AlphaFoldDB" id="A0A1Q2HWV4"/>
<dbReference type="InterPro" id="IPR026017">
    <property type="entry name" value="Lumazine-bd_dom"/>
</dbReference>
<evidence type="ECO:0000256" key="3">
    <source>
        <dbReference type="ARBA" id="ARBA00004887"/>
    </source>
</evidence>
<keyword evidence="14" id="KW-1185">Reference proteome</keyword>
<dbReference type="Gene3D" id="2.40.30.20">
    <property type="match status" value="2"/>
</dbReference>
<evidence type="ECO:0000256" key="10">
    <source>
        <dbReference type="NCBIfam" id="TIGR00187"/>
    </source>
</evidence>
<evidence type="ECO:0000256" key="2">
    <source>
        <dbReference type="ARBA" id="ARBA00002803"/>
    </source>
</evidence>
<dbReference type="CDD" id="cd00402">
    <property type="entry name" value="Riboflavin_synthase_like"/>
    <property type="match status" value="1"/>
</dbReference>
<dbReference type="NCBIfam" id="TIGR00187">
    <property type="entry name" value="ribE"/>
    <property type="match status" value="1"/>
</dbReference>
<dbReference type="GO" id="GO:0009231">
    <property type="term" value="P:riboflavin biosynthetic process"/>
    <property type="evidence" value="ECO:0007669"/>
    <property type="project" value="UniProtKB-KW"/>
</dbReference>
<feature type="repeat" description="Lumazine-binding" evidence="11">
    <location>
        <begin position="1"/>
        <end position="96"/>
    </location>
</feature>
<comment type="catalytic activity">
    <reaction evidence="1">
        <text>2 6,7-dimethyl-8-(1-D-ribityl)lumazine + H(+) = 5-amino-6-(D-ribitylamino)uracil + riboflavin</text>
        <dbReference type="Rhea" id="RHEA:20772"/>
        <dbReference type="ChEBI" id="CHEBI:15378"/>
        <dbReference type="ChEBI" id="CHEBI:15934"/>
        <dbReference type="ChEBI" id="CHEBI:57986"/>
        <dbReference type="ChEBI" id="CHEBI:58201"/>
        <dbReference type="EC" id="2.5.1.9"/>
    </reaction>
</comment>
<dbReference type="OrthoDB" id="9788537at2"/>
<dbReference type="InterPro" id="IPR023366">
    <property type="entry name" value="ATP_synth_asu-like_sf"/>
</dbReference>
<evidence type="ECO:0000256" key="5">
    <source>
        <dbReference type="ARBA" id="ARBA00012827"/>
    </source>
</evidence>
<keyword evidence="8 13" id="KW-0808">Transferase</keyword>
<evidence type="ECO:0000256" key="7">
    <source>
        <dbReference type="ARBA" id="ARBA00022619"/>
    </source>
</evidence>
<dbReference type="PROSITE" id="PS51177">
    <property type="entry name" value="LUMAZINE_BIND"/>
    <property type="match status" value="2"/>
</dbReference>
<protein>
    <recommendedName>
        <fullName evidence="6 10">Riboflavin synthase</fullName>
        <ecNumber evidence="5 10">2.5.1.9</ecNumber>
    </recommendedName>
</protein>
<dbReference type="PANTHER" id="PTHR21098">
    <property type="entry name" value="RIBOFLAVIN SYNTHASE ALPHA CHAIN"/>
    <property type="match status" value="1"/>
</dbReference>
<dbReference type="EMBL" id="CP019688">
    <property type="protein sequence ID" value="AQQ15313.1"/>
    <property type="molecule type" value="Genomic_DNA"/>
</dbReference>
<evidence type="ECO:0000256" key="6">
    <source>
        <dbReference type="ARBA" id="ARBA00013950"/>
    </source>
</evidence>
<evidence type="ECO:0000259" key="12">
    <source>
        <dbReference type="PROSITE" id="PS51177"/>
    </source>
</evidence>
<dbReference type="GO" id="GO:0004746">
    <property type="term" value="F:riboflavin synthase activity"/>
    <property type="evidence" value="ECO:0007669"/>
    <property type="project" value="UniProtKB-UniRule"/>
</dbReference>
<feature type="domain" description="Lumazine-binding" evidence="12">
    <location>
        <begin position="1"/>
        <end position="96"/>
    </location>
</feature>
<dbReference type="PANTHER" id="PTHR21098:SF12">
    <property type="entry name" value="RIBOFLAVIN SYNTHASE"/>
    <property type="match status" value="1"/>
</dbReference>
<dbReference type="PIRSF" id="PIRSF000498">
    <property type="entry name" value="Riboflavin_syn_A"/>
    <property type="match status" value="1"/>
</dbReference>
<dbReference type="KEGG" id="cgv:CGLAU_06755"/>
<comment type="subunit">
    <text evidence="4">Homotrimer.</text>
</comment>
<evidence type="ECO:0000313" key="14">
    <source>
        <dbReference type="Proteomes" id="UP000217209"/>
    </source>
</evidence>
<evidence type="ECO:0000313" key="13">
    <source>
        <dbReference type="EMBL" id="AQQ15313.1"/>
    </source>
</evidence>
<evidence type="ECO:0000256" key="9">
    <source>
        <dbReference type="ARBA" id="ARBA00022737"/>
    </source>
</evidence>
<dbReference type="InterPro" id="IPR001783">
    <property type="entry name" value="Lumazine-bd"/>
</dbReference>
<dbReference type="Pfam" id="PF00677">
    <property type="entry name" value="Lum_binding"/>
    <property type="match status" value="2"/>
</dbReference>
<name>A0A1Q2HWV4_9CORY</name>
<keyword evidence="7" id="KW-0686">Riboflavin biosynthesis</keyword>
<evidence type="ECO:0000256" key="8">
    <source>
        <dbReference type="ARBA" id="ARBA00022679"/>
    </source>
</evidence>
<reference evidence="13 14" key="1">
    <citation type="submission" date="2016-12" db="EMBL/GenBank/DDBJ databases">
        <authorList>
            <person name="Song W.-J."/>
            <person name="Kurnit D.M."/>
        </authorList>
    </citation>
    <scope>NUCLEOTIDE SEQUENCE [LARGE SCALE GENOMIC DNA]</scope>
    <source>
        <strain evidence="13 14">DSM 30827</strain>
    </source>
</reference>
<dbReference type="InterPro" id="IPR017938">
    <property type="entry name" value="Riboflavin_synthase-like_b-brl"/>
</dbReference>
<dbReference type="EC" id="2.5.1.9" evidence="5 10"/>
<dbReference type="FunFam" id="2.40.30.20:FF:000004">
    <property type="entry name" value="Riboflavin synthase, alpha subunit"/>
    <property type="match status" value="1"/>
</dbReference>
<organism evidence="13 14">
    <name type="scientific">Corynebacterium glaucum</name>
    <dbReference type="NCBI Taxonomy" id="187491"/>
    <lineage>
        <taxon>Bacteria</taxon>
        <taxon>Bacillati</taxon>
        <taxon>Actinomycetota</taxon>
        <taxon>Actinomycetes</taxon>
        <taxon>Mycobacteriales</taxon>
        <taxon>Corynebacteriaceae</taxon>
        <taxon>Corynebacterium</taxon>
    </lineage>
</organism>
<evidence type="ECO:0000256" key="11">
    <source>
        <dbReference type="PROSITE-ProRule" id="PRU00524"/>
    </source>
</evidence>
<dbReference type="RefSeq" id="WP_095660022.1">
    <property type="nucleotide sequence ID" value="NZ_CALTZW010000001.1"/>
</dbReference>
<comment type="pathway">
    <text evidence="3">Cofactor biosynthesis; riboflavin biosynthesis; riboflavin from 2-hydroxy-3-oxobutyl phosphate and 5-amino-6-(D-ribitylamino)uracil: step 2/2.</text>
</comment>
<evidence type="ECO:0000256" key="4">
    <source>
        <dbReference type="ARBA" id="ARBA00011233"/>
    </source>
</evidence>
<sequence length="210" mass="22314">MFTGLVEEIGTVEELRKLDDAVRIAVRAPKATSDATPGDSIAVDGVCLTVIDVNAGVFTADVMRETLIRSRLATYEPGSKVNLERALAASARFGGHIVQGHVDGVGTLLAREPSQHWEVFRFSVPSELSRYVVEKGSIAVNGTSLTVSAVSSATVASNDSGATDQTQPWFEVSLIPTTLRDTTAGDLLVGQPVNLEVDIVAKYVEKMVQG</sequence>
<gene>
    <name evidence="13" type="primary">ribE</name>
    <name evidence="13" type="ORF">CGLAU_06755</name>
</gene>
<comment type="function">
    <text evidence="2">Catalyzes the dismutation of two molecules of 6,7-dimethyl-8-ribityllumazine, resulting in the formation of riboflavin and 5-amino-6-(D-ribitylamino)uracil.</text>
</comment>
<dbReference type="FunFam" id="2.40.30.20:FF:000003">
    <property type="entry name" value="Riboflavin synthase, alpha subunit"/>
    <property type="match status" value="1"/>
</dbReference>
<dbReference type="SUPFAM" id="SSF63380">
    <property type="entry name" value="Riboflavin synthase domain-like"/>
    <property type="match status" value="2"/>
</dbReference>
<dbReference type="NCBIfam" id="NF006767">
    <property type="entry name" value="PRK09289.1"/>
    <property type="match status" value="1"/>
</dbReference>
<feature type="domain" description="Lumazine-binding" evidence="12">
    <location>
        <begin position="97"/>
        <end position="208"/>
    </location>
</feature>
<evidence type="ECO:0000256" key="1">
    <source>
        <dbReference type="ARBA" id="ARBA00000968"/>
    </source>
</evidence>
<proteinExistence type="predicted"/>
<accession>A0A1Q2HWV4</accession>
<feature type="repeat" description="Lumazine-binding" evidence="11">
    <location>
        <begin position="97"/>
        <end position="208"/>
    </location>
</feature>
<keyword evidence="9" id="KW-0677">Repeat</keyword>